<evidence type="ECO:0000256" key="8">
    <source>
        <dbReference type="ARBA" id="ARBA00022840"/>
    </source>
</evidence>
<organism evidence="12 13">
    <name type="scientific">Nicoliella lavandulae</name>
    <dbReference type="NCBI Taxonomy" id="3082954"/>
    <lineage>
        <taxon>Bacteria</taxon>
        <taxon>Bacillati</taxon>
        <taxon>Bacillota</taxon>
        <taxon>Bacilli</taxon>
        <taxon>Lactobacillales</taxon>
        <taxon>Lactobacillaceae</taxon>
        <taxon>Nicoliella</taxon>
    </lineage>
</organism>
<evidence type="ECO:0000313" key="13">
    <source>
        <dbReference type="Proteomes" id="UP001370590"/>
    </source>
</evidence>
<feature type="binding site" evidence="11">
    <location>
        <position position="39"/>
    </location>
    <ligand>
        <name>substrate</name>
    </ligand>
</feature>
<gene>
    <name evidence="11 12" type="primary">thiM</name>
    <name evidence="12" type="ORF">R4146_08280</name>
</gene>
<keyword evidence="4 11" id="KW-0808">Transferase</keyword>
<proteinExistence type="inferred from homology"/>
<dbReference type="NCBIfam" id="NF006830">
    <property type="entry name" value="PRK09355.1"/>
    <property type="match status" value="1"/>
</dbReference>
<feature type="binding site" evidence="11">
    <location>
        <position position="188"/>
    </location>
    <ligand>
        <name>substrate</name>
    </ligand>
</feature>
<dbReference type="CDD" id="cd01170">
    <property type="entry name" value="THZ_kinase"/>
    <property type="match status" value="1"/>
</dbReference>
<evidence type="ECO:0000256" key="10">
    <source>
        <dbReference type="ARBA" id="ARBA00022977"/>
    </source>
</evidence>
<dbReference type="GO" id="GO:0004417">
    <property type="term" value="F:hydroxyethylthiazole kinase activity"/>
    <property type="evidence" value="ECO:0007669"/>
    <property type="project" value="UniProtKB-EC"/>
</dbReference>
<keyword evidence="5 11" id="KW-0479">Metal-binding</keyword>
<dbReference type="SUPFAM" id="SSF53613">
    <property type="entry name" value="Ribokinase-like"/>
    <property type="match status" value="1"/>
</dbReference>
<evidence type="ECO:0000256" key="3">
    <source>
        <dbReference type="ARBA" id="ARBA00004868"/>
    </source>
</evidence>
<keyword evidence="13" id="KW-1185">Reference proteome</keyword>
<name>A0ABU8SML0_9LACO</name>
<comment type="caution">
    <text evidence="12">The sequence shown here is derived from an EMBL/GenBank/DDBJ whole genome shotgun (WGS) entry which is preliminary data.</text>
</comment>
<evidence type="ECO:0000256" key="11">
    <source>
        <dbReference type="HAMAP-Rule" id="MF_00228"/>
    </source>
</evidence>
<comment type="function">
    <text evidence="11">Catalyzes the phosphorylation of the hydroxyl group of 4-methyl-5-beta-hydroxyethylthiazole (THZ).</text>
</comment>
<comment type="pathway">
    <text evidence="3 11">Cofactor biosynthesis; thiamine diphosphate biosynthesis; 4-methyl-5-(2-phosphoethyl)-thiazole from 5-(2-hydroxyethyl)-4-methylthiazole: step 1/1.</text>
</comment>
<reference evidence="12 13" key="1">
    <citation type="submission" date="2023-10" db="EMBL/GenBank/DDBJ databases">
        <title>Nicoliella lavandulae sp. nov. isolated from Lavandula angustifolia flowers.</title>
        <authorList>
            <person name="Alcantara C."/>
            <person name="Zuniga M."/>
            <person name="Landete J.M."/>
            <person name="Monedero V."/>
        </authorList>
    </citation>
    <scope>NUCLEOTIDE SEQUENCE [LARGE SCALE GENOMIC DNA]</scope>
    <source>
        <strain evidence="12 13">Es01</strain>
    </source>
</reference>
<feature type="binding site" evidence="11">
    <location>
        <position position="161"/>
    </location>
    <ligand>
        <name>ATP</name>
        <dbReference type="ChEBI" id="CHEBI:30616"/>
    </ligand>
</feature>
<evidence type="ECO:0000256" key="9">
    <source>
        <dbReference type="ARBA" id="ARBA00022842"/>
    </source>
</evidence>
<keyword evidence="6 11" id="KW-0547">Nucleotide-binding</keyword>
<evidence type="ECO:0000256" key="5">
    <source>
        <dbReference type="ARBA" id="ARBA00022723"/>
    </source>
</evidence>
<evidence type="ECO:0000256" key="4">
    <source>
        <dbReference type="ARBA" id="ARBA00022679"/>
    </source>
</evidence>
<dbReference type="HAMAP" id="MF_00228">
    <property type="entry name" value="Thz_kinase"/>
    <property type="match status" value="1"/>
</dbReference>
<comment type="similarity">
    <text evidence="11">Belongs to the Thz kinase family.</text>
</comment>
<dbReference type="Gene3D" id="3.40.1190.20">
    <property type="match status" value="1"/>
</dbReference>
<keyword evidence="7 11" id="KW-0418">Kinase</keyword>
<keyword evidence="10 11" id="KW-0784">Thiamine biosynthesis</keyword>
<comment type="cofactor">
    <cofactor evidence="2 11">
        <name>Mg(2+)</name>
        <dbReference type="ChEBI" id="CHEBI:18420"/>
    </cofactor>
</comment>
<keyword evidence="8 11" id="KW-0067">ATP-binding</keyword>
<comment type="catalytic activity">
    <reaction evidence="1 11">
        <text>5-(2-hydroxyethyl)-4-methylthiazole + ATP = 4-methyl-5-(2-phosphooxyethyl)-thiazole + ADP + H(+)</text>
        <dbReference type="Rhea" id="RHEA:24212"/>
        <dbReference type="ChEBI" id="CHEBI:15378"/>
        <dbReference type="ChEBI" id="CHEBI:17957"/>
        <dbReference type="ChEBI" id="CHEBI:30616"/>
        <dbReference type="ChEBI" id="CHEBI:58296"/>
        <dbReference type="ChEBI" id="CHEBI:456216"/>
        <dbReference type="EC" id="2.7.1.50"/>
    </reaction>
</comment>
<dbReference type="Proteomes" id="UP001370590">
    <property type="component" value="Unassembled WGS sequence"/>
</dbReference>
<protein>
    <recommendedName>
        <fullName evidence="11">Hydroxyethylthiazole kinase</fullName>
        <ecNumber evidence="11">2.7.1.50</ecNumber>
    </recommendedName>
    <alternativeName>
        <fullName evidence="11">4-methyl-5-beta-hydroxyethylthiazole kinase</fullName>
        <shortName evidence="11">TH kinase</shortName>
        <shortName evidence="11">Thz kinase</shortName>
    </alternativeName>
</protein>
<evidence type="ECO:0000256" key="1">
    <source>
        <dbReference type="ARBA" id="ARBA00001771"/>
    </source>
</evidence>
<evidence type="ECO:0000256" key="6">
    <source>
        <dbReference type="ARBA" id="ARBA00022741"/>
    </source>
</evidence>
<dbReference type="InterPro" id="IPR029056">
    <property type="entry name" value="Ribokinase-like"/>
</dbReference>
<evidence type="ECO:0000256" key="2">
    <source>
        <dbReference type="ARBA" id="ARBA00001946"/>
    </source>
</evidence>
<sequence>MLTIKSIRETNPVILNVANMVTPQHVADAINFYGGSPIMFTDEREAAGLTNISSGVVFNMGSTNEATLRNVIASGKVANKRGIPVVIDPVAIGATELRQDNFARAAEAVAFDVIRGNAGEIAYLANVNWQANGIDAGNGDGDVVAIAKKAAHRYHCWVVLSGVKDIVTDGETTYCVDNGHPYFQTNVGSGDMLDGILATAIATEHGLKALVRATATFSIAGELAGEKYPNQPASFFVELYNQLATITDEVIDTRMKIHQV</sequence>
<dbReference type="EC" id="2.7.1.50" evidence="11"/>
<dbReference type="EMBL" id="JAWMWH010000003">
    <property type="protein sequence ID" value="MEJ6401136.1"/>
    <property type="molecule type" value="Genomic_DNA"/>
</dbReference>
<dbReference type="RefSeq" id="WP_339960981.1">
    <property type="nucleotide sequence ID" value="NZ_JAWMWH010000003.1"/>
</dbReference>
<dbReference type="InterPro" id="IPR000417">
    <property type="entry name" value="Hyethyz_kinase"/>
</dbReference>
<accession>A0ABU8SML0</accession>
<dbReference type="Pfam" id="PF02110">
    <property type="entry name" value="HK"/>
    <property type="match status" value="1"/>
</dbReference>
<dbReference type="PIRSF" id="PIRSF000513">
    <property type="entry name" value="Thz_kinase"/>
    <property type="match status" value="1"/>
</dbReference>
<keyword evidence="9 11" id="KW-0460">Magnesium</keyword>
<evidence type="ECO:0000256" key="7">
    <source>
        <dbReference type="ARBA" id="ARBA00022777"/>
    </source>
</evidence>
<evidence type="ECO:0000313" key="12">
    <source>
        <dbReference type="EMBL" id="MEJ6401136.1"/>
    </source>
</evidence>
<feature type="binding site" evidence="11">
    <location>
        <position position="115"/>
    </location>
    <ligand>
        <name>ATP</name>
        <dbReference type="ChEBI" id="CHEBI:30616"/>
    </ligand>
</feature>
<dbReference type="PRINTS" id="PR01099">
    <property type="entry name" value="HYETHTZKNASE"/>
</dbReference>